<feature type="transmembrane region" description="Helical" evidence="6">
    <location>
        <begin position="65"/>
        <end position="84"/>
    </location>
</feature>
<dbReference type="EMBL" id="JBHTGL010000008">
    <property type="protein sequence ID" value="MFD0624494.1"/>
    <property type="molecule type" value="Genomic_DNA"/>
</dbReference>
<feature type="transmembrane region" description="Helical" evidence="6">
    <location>
        <begin position="262"/>
        <end position="283"/>
    </location>
</feature>
<evidence type="ECO:0000313" key="7">
    <source>
        <dbReference type="EMBL" id="MFD0624494.1"/>
    </source>
</evidence>
<keyword evidence="4 6" id="KW-0472">Membrane</keyword>
<feature type="transmembrane region" description="Helical" evidence="6">
    <location>
        <begin position="139"/>
        <end position="160"/>
    </location>
</feature>
<evidence type="ECO:0000256" key="3">
    <source>
        <dbReference type="ARBA" id="ARBA00022989"/>
    </source>
</evidence>
<proteinExistence type="predicted"/>
<feature type="transmembrane region" description="Helical" evidence="6">
    <location>
        <begin position="445"/>
        <end position="463"/>
    </location>
</feature>
<dbReference type="Gene3D" id="1.20.1740.10">
    <property type="entry name" value="Amino acid/polyamine transporter I"/>
    <property type="match status" value="1"/>
</dbReference>
<dbReference type="InterPro" id="IPR002293">
    <property type="entry name" value="AA/rel_permease1"/>
</dbReference>
<feature type="transmembrane region" description="Helical" evidence="6">
    <location>
        <begin position="469"/>
        <end position="487"/>
    </location>
</feature>
<keyword evidence="3 6" id="KW-1133">Transmembrane helix</keyword>
<dbReference type="PANTHER" id="PTHR47704:SF1">
    <property type="entry name" value="POTASSIUM TRANSPORTER KIMA"/>
    <property type="match status" value="1"/>
</dbReference>
<feature type="compositionally biased region" description="Basic and acidic residues" evidence="5">
    <location>
        <begin position="669"/>
        <end position="682"/>
    </location>
</feature>
<feature type="region of interest" description="Disordered" evidence="5">
    <location>
        <begin position="655"/>
        <end position="682"/>
    </location>
</feature>
<evidence type="ECO:0000256" key="4">
    <source>
        <dbReference type="ARBA" id="ARBA00023136"/>
    </source>
</evidence>
<feature type="transmembrane region" description="Helical" evidence="6">
    <location>
        <begin position="111"/>
        <end position="133"/>
    </location>
</feature>
<dbReference type="InterPro" id="IPR053153">
    <property type="entry name" value="APC_K+_Transporter"/>
</dbReference>
<keyword evidence="8" id="KW-1185">Reference proteome</keyword>
<feature type="transmembrane region" description="Helical" evidence="6">
    <location>
        <begin position="374"/>
        <end position="396"/>
    </location>
</feature>
<keyword evidence="2 6" id="KW-0812">Transmembrane</keyword>
<feature type="transmembrane region" description="Helical" evidence="6">
    <location>
        <begin position="172"/>
        <end position="193"/>
    </location>
</feature>
<evidence type="ECO:0000256" key="1">
    <source>
        <dbReference type="ARBA" id="ARBA00004141"/>
    </source>
</evidence>
<reference evidence="8" key="1">
    <citation type="journal article" date="2019" name="Int. J. Syst. Evol. Microbiol.">
        <title>The Global Catalogue of Microorganisms (GCM) 10K type strain sequencing project: providing services to taxonomists for standard genome sequencing and annotation.</title>
        <authorList>
            <consortium name="The Broad Institute Genomics Platform"/>
            <consortium name="The Broad Institute Genome Sequencing Center for Infectious Disease"/>
            <person name="Wu L."/>
            <person name="Ma J."/>
        </authorList>
    </citation>
    <scope>NUCLEOTIDE SEQUENCE [LARGE SCALE GENOMIC DNA]</scope>
    <source>
        <strain evidence="8">JCM 12607</strain>
    </source>
</reference>
<feature type="transmembrane region" description="Helical" evidence="6">
    <location>
        <begin position="326"/>
        <end position="353"/>
    </location>
</feature>
<sequence>MSKLTDVPKRILIGRALRSDRLGETLLPKRIALPVFASDALSSVAYAPGEVLLVLSVAGVSAYHFSPWIALAVVVVMFTVVASYRQNVHAYPSGGGDYEVATTNLGPKSGLTVASALLVDYVLTVAVSITSGIENLGSAIPFVVEHKVPCAVAVILLLTLMNLRGVKESGSLFAIPTYVFVVGVFIMIAWGAYRALVLGDTMRAPTADFHIKAEQEGLAGFALVFLLLRAFSSGCAALTGVEAVSNGVPAFRKPKSKNAATTLTMMGALAITMLVGIIALALVTDVRMAENPGQDLLKGGVPVGPGYVQDPVITQVAEAVFGNGSFLFIVLAAATALVLFLAANTAYNGFPVLGSILAQDRYLPRQLHTRGDRLAFSNGIVLLAGAAALLVVIYGADSTRLIQLYIVGVFVSFTLSQTGMVRHWNRHLRTEKDVDKRRHMIRSRAINAFGAFLTGLVLVVVLVTKFTHGAWVALLGMCIFFATMTAIRKHYDRVAEEIAADETPSDETIRPSRVHSIVLVSKLHRPTLRALAYAKLIRSDRLEALSISVDPAETKALKDDWERRGIDIPLKILDSPYREVTRPVIDYVKSLRRESPRDVVSVYIPEYVVGHWYEHLLHNQSALRLKGRLLFTPGVMVTSVPYQLESSEAAKKRARKRAEWNAPGAVRRGPVERRPKEPSGKS</sequence>
<comment type="subcellular location">
    <subcellularLocation>
        <location evidence="1">Membrane</location>
        <topology evidence="1">Multi-pass membrane protein</topology>
    </subcellularLocation>
</comment>
<evidence type="ECO:0000256" key="6">
    <source>
        <dbReference type="SAM" id="Phobius"/>
    </source>
</evidence>
<gene>
    <name evidence="7" type="ORF">ACFQ2K_18665</name>
</gene>
<organism evidence="7 8">
    <name type="scientific">Streptomyces sanglieri</name>
    <dbReference type="NCBI Taxonomy" id="193460"/>
    <lineage>
        <taxon>Bacteria</taxon>
        <taxon>Bacillati</taxon>
        <taxon>Actinomycetota</taxon>
        <taxon>Actinomycetes</taxon>
        <taxon>Kitasatosporales</taxon>
        <taxon>Streptomycetaceae</taxon>
        <taxon>Streptomyces</taxon>
    </lineage>
</organism>
<accession>A0ABW2WSL3</accession>
<evidence type="ECO:0000256" key="2">
    <source>
        <dbReference type="ARBA" id="ARBA00022692"/>
    </source>
</evidence>
<name>A0ABW2WSL3_9ACTN</name>
<dbReference type="Proteomes" id="UP001596915">
    <property type="component" value="Unassembled WGS sequence"/>
</dbReference>
<evidence type="ECO:0000256" key="5">
    <source>
        <dbReference type="SAM" id="MobiDB-lite"/>
    </source>
</evidence>
<dbReference type="Pfam" id="PF13520">
    <property type="entry name" value="AA_permease_2"/>
    <property type="match status" value="1"/>
</dbReference>
<feature type="transmembrane region" description="Helical" evidence="6">
    <location>
        <begin position="402"/>
        <end position="424"/>
    </location>
</feature>
<comment type="caution">
    <text evidence="7">The sequence shown here is derived from an EMBL/GenBank/DDBJ whole genome shotgun (WGS) entry which is preliminary data.</text>
</comment>
<dbReference type="PANTHER" id="PTHR47704">
    <property type="entry name" value="POTASSIUM TRANSPORTER KIMA"/>
    <property type="match status" value="1"/>
</dbReference>
<protein>
    <submittedName>
        <fullName evidence="7">APC family permease</fullName>
    </submittedName>
</protein>
<evidence type="ECO:0000313" key="8">
    <source>
        <dbReference type="Proteomes" id="UP001596915"/>
    </source>
</evidence>
<feature type="transmembrane region" description="Helical" evidence="6">
    <location>
        <begin position="218"/>
        <end position="241"/>
    </location>
</feature>